<feature type="compositionally biased region" description="Pro residues" evidence="5">
    <location>
        <begin position="147"/>
        <end position="164"/>
    </location>
</feature>
<dbReference type="Proteomes" id="UP000574210">
    <property type="component" value="Unassembled WGS sequence"/>
</dbReference>
<dbReference type="SUPFAM" id="SSF47943">
    <property type="entry name" value="Retrovirus capsid protein, N-terminal core domain"/>
    <property type="match status" value="1"/>
</dbReference>
<name>A0A7K8SDP0_9PASS</name>
<keyword evidence="2 4" id="KW-0863">Zinc-finger</keyword>
<dbReference type="Gene3D" id="1.10.1200.30">
    <property type="match status" value="1"/>
</dbReference>
<reference evidence="7 8" key="1">
    <citation type="submission" date="2019-09" db="EMBL/GenBank/DDBJ databases">
        <title>Bird 10,000 Genomes (B10K) Project - Family phase.</title>
        <authorList>
            <person name="Zhang G."/>
        </authorList>
    </citation>
    <scope>NUCLEOTIDE SEQUENCE [LARGE SCALE GENOMIC DNA]</scope>
    <source>
        <strain evidence="7">B10K-CU-031-12</strain>
        <tissue evidence="7">Muscle</tissue>
    </source>
</reference>
<dbReference type="InterPro" id="IPR001878">
    <property type="entry name" value="Znf_CCHC"/>
</dbReference>
<dbReference type="InterPro" id="IPR008919">
    <property type="entry name" value="Retrov_capsid_N"/>
</dbReference>
<dbReference type="SUPFAM" id="SSF57756">
    <property type="entry name" value="Retrovirus zinc finger-like domains"/>
    <property type="match status" value="1"/>
</dbReference>
<evidence type="ECO:0000313" key="7">
    <source>
        <dbReference type="EMBL" id="NXF28205.1"/>
    </source>
</evidence>
<keyword evidence="8" id="KW-1185">Reference proteome</keyword>
<dbReference type="SMART" id="SM00343">
    <property type="entry name" value="ZnF_C2HC"/>
    <property type="match status" value="1"/>
</dbReference>
<comment type="caution">
    <text evidence="7">The sequence shown here is derived from an EMBL/GenBank/DDBJ whole genome shotgun (WGS) entry which is preliminary data.</text>
</comment>
<feature type="compositionally biased region" description="Pro residues" evidence="5">
    <location>
        <begin position="544"/>
        <end position="554"/>
    </location>
</feature>
<dbReference type="InterPro" id="IPR045345">
    <property type="entry name" value="Gag_p24_C"/>
</dbReference>
<evidence type="ECO:0000256" key="1">
    <source>
        <dbReference type="ARBA" id="ARBA00022723"/>
    </source>
</evidence>
<feature type="non-terminal residue" evidence="7">
    <location>
        <position position="1"/>
    </location>
</feature>
<dbReference type="PROSITE" id="PS50158">
    <property type="entry name" value="ZF_CCHC"/>
    <property type="match status" value="1"/>
</dbReference>
<organism evidence="7 8">
    <name type="scientific">Rhodinocichla rosea</name>
    <dbReference type="NCBI Taxonomy" id="58203"/>
    <lineage>
        <taxon>Eukaryota</taxon>
        <taxon>Metazoa</taxon>
        <taxon>Chordata</taxon>
        <taxon>Craniata</taxon>
        <taxon>Vertebrata</taxon>
        <taxon>Euteleostomi</taxon>
        <taxon>Archelosauria</taxon>
        <taxon>Archosauria</taxon>
        <taxon>Dinosauria</taxon>
        <taxon>Saurischia</taxon>
        <taxon>Theropoda</taxon>
        <taxon>Coelurosauria</taxon>
        <taxon>Aves</taxon>
        <taxon>Neognathae</taxon>
        <taxon>Neoaves</taxon>
        <taxon>Telluraves</taxon>
        <taxon>Australaves</taxon>
        <taxon>Passeriformes</taxon>
        <taxon>Thraupidae</taxon>
        <taxon>Rhodinocichla</taxon>
    </lineage>
</organism>
<feature type="region of interest" description="Disordered" evidence="5">
    <location>
        <begin position="527"/>
        <end position="554"/>
    </location>
</feature>
<feature type="region of interest" description="Disordered" evidence="5">
    <location>
        <begin position="126"/>
        <end position="170"/>
    </location>
</feature>
<feature type="non-terminal residue" evidence="7">
    <location>
        <position position="554"/>
    </location>
</feature>
<dbReference type="Pfam" id="PF19317">
    <property type="entry name" value="Gag_p24_C"/>
    <property type="match status" value="1"/>
</dbReference>
<dbReference type="InterPro" id="IPR036875">
    <property type="entry name" value="Znf_CCHC_sf"/>
</dbReference>
<dbReference type="GO" id="GO:0003676">
    <property type="term" value="F:nucleic acid binding"/>
    <property type="evidence" value="ECO:0007669"/>
    <property type="project" value="InterPro"/>
</dbReference>
<dbReference type="Gene3D" id="1.10.375.10">
    <property type="entry name" value="Human Immunodeficiency Virus Type 1 Capsid Protein"/>
    <property type="match status" value="1"/>
</dbReference>
<evidence type="ECO:0000256" key="3">
    <source>
        <dbReference type="ARBA" id="ARBA00022833"/>
    </source>
</evidence>
<dbReference type="GO" id="GO:0016032">
    <property type="term" value="P:viral process"/>
    <property type="evidence" value="ECO:0007669"/>
    <property type="project" value="InterPro"/>
</dbReference>
<sequence length="554" mass="60208">HERQAAYDLLTCFLKKRQVKGIDLQEELPVLLDYRCALGVFQNPHTARELTEWRKFGEKLWEATIDGDKTARKLGKLWRIVHNELLQYQAEKRAAQQASVAQDKNMSYGDWAECLLPPATSTVILPPTSAPASSSNSPPACAATAPSAPPAPRPDPPSPPPSNEPIPGLESDLAGAIARERREAWMAVAKDNLISGDREAMEAALDVACSVVFPPLAGGGFQAAITALDWKLLSQLRATVSQFGVTSEPVKQMLDYIWGTQVLLPADCRGIAKLILTQHQQLLFNAHWQSLCQQCVAVQRQPGHPLHGITLEELMGLGPFLQTEAQVLMDPEKCREAMRLARLAIGRIKEPGRIPSYMGIKQGGDESFGSFIDKVATAFERAGVPDYMKDALLKHCALQNCNQATRNVLNTLGAYWSIEEALERLANKPVGNQAMLVEAIKELGVGLQKQAEVSQSQVSAALALLQAAAANAPRAPSAGPFKCYRCGGTGHTRRACRATDVWCQNCRSDTQNTGACRCRSGDGKVRASTSRRAQTQAAAVNTPAQPPFNQPQPQ</sequence>
<dbReference type="AlphaFoldDB" id="A0A7K8SDP0"/>
<protein>
    <submittedName>
        <fullName evidence="7">GA113 protein</fullName>
    </submittedName>
</protein>
<dbReference type="InterPro" id="IPR050195">
    <property type="entry name" value="Primate_lentivir_Gag_pol-like"/>
</dbReference>
<evidence type="ECO:0000259" key="6">
    <source>
        <dbReference type="PROSITE" id="PS50158"/>
    </source>
</evidence>
<keyword evidence="1" id="KW-0479">Metal-binding</keyword>
<proteinExistence type="predicted"/>
<feature type="compositionally biased region" description="Polar residues" evidence="5">
    <location>
        <begin position="527"/>
        <end position="539"/>
    </location>
</feature>
<dbReference type="InterPro" id="IPR008916">
    <property type="entry name" value="Retrov_capsid_C"/>
</dbReference>
<feature type="domain" description="CCHC-type" evidence="6">
    <location>
        <begin position="482"/>
        <end position="497"/>
    </location>
</feature>
<dbReference type="Gene3D" id="4.10.60.10">
    <property type="entry name" value="Zinc finger, CCHC-type"/>
    <property type="match status" value="1"/>
</dbReference>
<accession>A0A7K8SDP0</accession>
<evidence type="ECO:0000256" key="5">
    <source>
        <dbReference type="SAM" id="MobiDB-lite"/>
    </source>
</evidence>
<gene>
    <name evidence="7" type="primary">Hervk_4</name>
    <name evidence="7" type="ORF">RHOROS_R03018</name>
</gene>
<dbReference type="GO" id="GO:0008270">
    <property type="term" value="F:zinc ion binding"/>
    <property type="evidence" value="ECO:0007669"/>
    <property type="project" value="UniProtKB-KW"/>
</dbReference>
<dbReference type="PANTHER" id="PTHR40389">
    <property type="entry name" value="ENDOGENOUS RETROVIRUS GROUP K MEMBER 24 GAG POLYPROTEIN-RELATED"/>
    <property type="match status" value="1"/>
</dbReference>
<dbReference type="EMBL" id="VWYZ01001435">
    <property type="protein sequence ID" value="NXF28205.1"/>
    <property type="molecule type" value="Genomic_DNA"/>
</dbReference>
<evidence type="ECO:0000256" key="4">
    <source>
        <dbReference type="PROSITE-ProRule" id="PRU00047"/>
    </source>
</evidence>
<dbReference type="PANTHER" id="PTHR40389:SF3">
    <property type="entry name" value="IGE-BINDING PROTEIN"/>
    <property type="match status" value="1"/>
</dbReference>
<feature type="compositionally biased region" description="Low complexity" evidence="5">
    <location>
        <begin position="126"/>
        <end position="146"/>
    </location>
</feature>
<evidence type="ECO:0000313" key="8">
    <source>
        <dbReference type="Proteomes" id="UP000574210"/>
    </source>
</evidence>
<keyword evidence="3" id="KW-0862">Zinc</keyword>
<evidence type="ECO:0000256" key="2">
    <source>
        <dbReference type="ARBA" id="ARBA00022771"/>
    </source>
</evidence>
<dbReference type="SUPFAM" id="SSF47353">
    <property type="entry name" value="Retrovirus capsid dimerization domain-like"/>
    <property type="match status" value="1"/>
</dbReference>
<dbReference type="Pfam" id="PF00607">
    <property type="entry name" value="Gag_p24"/>
    <property type="match status" value="1"/>
</dbReference>